<dbReference type="PROSITE" id="PS00396">
    <property type="entry name" value="TOPO_IA_1"/>
    <property type="match status" value="1"/>
</dbReference>
<dbReference type="InterPro" id="IPR023406">
    <property type="entry name" value="Topo_IA_AS"/>
</dbReference>
<dbReference type="Pfam" id="PF01131">
    <property type="entry name" value="Topoisom_bac"/>
    <property type="match status" value="1"/>
</dbReference>
<dbReference type="Gene3D" id="2.70.20.10">
    <property type="entry name" value="Topoisomerase I, domain 3"/>
    <property type="match status" value="1"/>
</dbReference>
<dbReference type="CDD" id="cd03363">
    <property type="entry name" value="TOPRIM_TopoIA_TopoI"/>
    <property type="match status" value="1"/>
</dbReference>
<dbReference type="SMART" id="SM00493">
    <property type="entry name" value="TOPRIM"/>
    <property type="match status" value="1"/>
</dbReference>
<evidence type="ECO:0000256" key="6">
    <source>
        <dbReference type="ARBA" id="ARBA00022842"/>
    </source>
</evidence>
<feature type="region of interest" description="Interaction with DNA" evidence="10">
    <location>
        <begin position="161"/>
        <end position="166"/>
    </location>
</feature>
<feature type="site" description="Interaction with DNA" evidence="10">
    <location>
        <position position="31"/>
    </location>
</feature>
<sequence length="664" mass="76175">MNLVIVESPAKSYTIKKYLGKDYEILASYGHVRDLPKKELGVDVEKDFDPKYIIPPKSRRAISAIKDKAKDAKIVYLATDHDREGEAISWHVVQACGLQDQKIKRITFTEITKNAILDAVKNPREIDQDLVNAQQARRILDRLVGYKLSPFLWKKITAGLSAGRVQSIAVRLIVDREREIKNFVPKIYFVVLAELSKNKKNFTTKLTAIDGKPIEDEILASKKDVDKIVDEAKKEKWLVDKVAAEDKLRFPFPPFTTSTLQQSANYGLGFTSKKTMKLAQDLYEAGKITYMRTDSSNLSWLAVNSVRKFIEAEYGKRYLSDKAINYKTKSKGAQEAHEAIRPTYIETKPEELKIKTVTPDHTKLYEMIRNRTIACQMKPMEYQEINVEVKAGKYTFSAQGRKIKFDGFTSLTPIKFPEIELPILKAKDNLKLESIKNEEKQTQPPARYSEPTLIKVLEKEGIGRPSTYVPIISTIQQRGYVFLQNRFFYPQEIGEMVTDLLVENFPDIVNIKFTANVEEEFDSIAEGKLKWTAMLRKFYDPFIANINTKNKTVEKSKEFNQKIAKKCPKCQSELIMRVGKFGKFIACTSYPKCKYTENIVEKSNYKCPKCKEGDVVTRHGKGGRRFWGCNKYPKCDYINFTGPLPADISKIKNQKSKIQIKNKK</sequence>
<dbReference type="InterPro" id="IPR028612">
    <property type="entry name" value="Topoisom_1_IA"/>
</dbReference>
<evidence type="ECO:0000256" key="9">
    <source>
        <dbReference type="ARBA" id="ARBA00023235"/>
    </source>
</evidence>
<dbReference type="Gene3D" id="1.10.460.10">
    <property type="entry name" value="Topoisomerase I, domain 2"/>
    <property type="match status" value="1"/>
</dbReference>
<feature type="site" description="Interaction with DNA" evidence="10">
    <location>
        <position position="478"/>
    </location>
</feature>
<protein>
    <recommendedName>
        <fullName evidence="10">DNA topoisomerase 1</fullName>
        <ecNumber evidence="10">5.6.2.1</ecNumber>
    </recommendedName>
    <alternativeName>
        <fullName evidence="10">DNA topoisomerase I</fullName>
    </alternativeName>
</protein>
<evidence type="ECO:0000256" key="8">
    <source>
        <dbReference type="ARBA" id="ARBA00023125"/>
    </source>
</evidence>
<keyword evidence="5" id="KW-0862">Zinc</keyword>
<keyword evidence="9 10" id="KW-0413">Isomerase</keyword>
<dbReference type="EC" id="5.6.2.1" evidence="10"/>
<dbReference type="EMBL" id="LBRB01000023">
    <property type="protein sequence ID" value="KKP88053.1"/>
    <property type="molecule type" value="Genomic_DNA"/>
</dbReference>
<dbReference type="InterPro" id="IPR034149">
    <property type="entry name" value="TOPRIM_TopoI"/>
</dbReference>
<reference evidence="13 14" key="1">
    <citation type="journal article" date="2015" name="Nature">
        <title>rRNA introns, odd ribosomes, and small enigmatic genomes across a large radiation of phyla.</title>
        <authorList>
            <person name="Brown C.T."/>
            <person name="Hug L.A."/>
            <person name="Thomas B.C."/>
            <person name="Sharon I."/>
            <person name="Castelle C.J."/>
            <person name="Singh A."/>
            <person name="Wilkins M.J."/>
            <person name="Williams K.H."/>
            <person name="Banfield J.F."/>
        </authorList>
    </citation>
    <scope>NUCLEOTIDE SEQUENCE [LARGE SCALE GENOMIC DNA]</scope>
</reference>
<dbReference type="Pfam" id="PF01751">
    <property type="entry name" value="Toprim"/>
    <property type="match status" value="1"/>
</dbReference>
<dbReference type="Pfam" id="PF01396">
    <property type="entry name" value="Zn_ribbon_Top1"/>
    <property type="match status" value="2"/>
</dbReference>
<dbReference type="InterPro" id="IPR005733">
    <property type="entry name" value="TopoI_bac-type"/>
</dbReference>
<dbReference type="GO" id="GO:0003917">
    <property type="term" value="F:DNA topoisomerase type I (single strand cut, ATP-independent) activity"/>
    <property type="evidence" value="ECO:0007669"/>
    <property type="project" value="UniProtKB-UniRule"/>
</dbReference>
<dbReference type="PROSITE" id="PS52039">
    <property type="entry name" value="TOPO_IA_2"/>
    <property type="match status" value="1"/>
</dbReference>
<feature type="domain" description="Topo IA-type catalytic" evidence="12">
    <location>
        <begin position="127"/>
        <end position="546"/>
    </location>
</feature>
<dbReference type="GO" id="GO:0003677">
    <property type="term" value="F:DNA binding"/>
    <property type="evidence" value="ECO:0007669"/>
    <property type="project" value="UniProtKB-KW"/>
</dbReference>
<evidence type="ECO:0000256" key="10">
    <source>
        <dbReference type="HAMAP-Rule" id="MF_00952"/>
    </source>
</evidence>
<feature type="site" description="Interaction with DNA" evidence="10">
    <location>
        <position position="153"/>
    </location>
</feature>
<dbReference type="InterPro" id="IPR023405">
    <property type="entry name" value="Topo_IA_core_domain"/>
</dbReference>
<name>A0A0G0D3W4_9BACT</name>
<keyword evidence="7 10" id="KW-0799">Topoisomerase</keyword>
<dbReference type="InterPro" id="IPR013826">
    <property type="entry name" value="Topo_IA_cen_sub3"/>
</dbReference>
<proteinExistence type="inferred from homology"/>
<dbReference type="NCBIfam" id="TIGR01051">
    <property type="entry name" value="topA_bact"/>
    <property type="match status" value="1"/>
</dbReference>
<keyword evidence="8 10" id="KW-0238">DNA-binding</keyword>
<keyword evidence="3" id="KW-0479">Metal-binding</keyword>
<comment type="similarity">
    <text evidence="2 10">Belongs to the type IA topoisomerase family.</text>
</comment>
<evidence type="ECO:0000256" key="1">
    <source>
        <dbReference type="ARBA" id="ARBA00000213"/>
    </source>
</evidence>
<feature type="site" description="Interaction with DNA" evidence="10">
    <location>
        <position position="141"/>
    </location>
</feature>
<dbReference type="SMART" id="SM00437">
    <property type="entry name" value="TOP1Ac"/>
    <property type="match status" value="1"/>
</dbReference>
<dbReference type="Gene3D" id="1.10.290.10">
    <property type="entry name" value="Topoisomerase I, domain 4"/>
    <property type="match status" value="1"/>
</dbReference>
<evidence type="ECO:0000313" key="13">
    <source>
        <dbReference type="EMBL" id="KKP88053.1"/>
    </source>
</evidence>
<dbReference type="SMART" id="SM00436">
    <property type="entry name" value="TOP1Bc"/>
    <property type="match status" value="1"/>
</dbReference>
<dbReference type="InterPro" id="IPR006171">
    <property type="entry name" value="TOPRIM_dom"/>
</dbReference>
<dbReference type="PATRIC" id="fig|1618333.3.peg.557"/>
<dbReference type="PANTHER" id="PTHR42785:SF1">
    <property type="entry name" value="DNA TOPOISOMERASE"/>
    <property type="match status" value="1"/>
</dbReference>
<dbReference type="SUPFAM" id="SSF56712">
    <property type="entry name" value="Prokaryotic type I DNA topoisomerase"/>
    <property type="match status" value="1"/>
</dbReference>
<evidence type="ECO:0000256" key="4">
    <source>
        <dbReference type="ARBA" id="ARBA00022771"/>
    </source>
</evidence>
<dbReference type="AlphaFoldDB" id="A0A0G0D3W4"/>
<dbReference type="Gene3D" id="3.30.65.10">
    <property type="entry name" value="Bacterial Topoisomerase I, domain 1"/>
    <property type="match status" value="2"/>
</dbReference>
<organism evidence="13 14">
    <name type="scientific">Berkelbacteria bacterium GW2011_GWA2_35_9</name>
    <dbReference type="NCBI Taxonomy" id="1618333"/>
    <lineage>
        <taxon>Bacteria</taxon>
        <taxon>Candidatus Berkelbacteria</taxon>
    </lineage>
</organism>
<dbReference type="InterPro" id="IPR000380">
    <property type="entry name" value="Topo_IA"/>
</dbReference>
<feature type="site" description="Interaction with DNA" evidence="10">
    <location>
        <position position="292"/>
    </location>
</feature>
<feature type="site" description="Interaction with DNA" evidence="10">
    <location>
        <position position="146"/>
    </location>
</feature>
<comment type="function">
    <text evidence="10">Releases the supercoiling and torsional tension of DNA, which is introduced during the DNA replication and transcription, by transiently cleaving and rejoining one strand of the DNA duplex. Introduces a single-strand break via transesterification at a target site in duplex DNA. The scissile phosphodiester is attacked by the catalytic tyrosine of the enzyme, resulting in the formation of a DNA-(5'-phosphotyrosyl)-enzyme intermediate and the expulsion of a 3'-OH DNA strand. The free DNA strand then undergoes passage around the unbroken strand, thus removing DNA supercoils. Finally, in the religation step, the DNA 3'-OH attacks the covalent intermediate to expel the active-site tyrosine and restore the DNA phosphodiester backbone.</text>
</comment>
<feature type="site" description="Interaction with DNA" evidence="10">
    <location>
        <position position="137"/>
    </location>
</feature>
<dbReference type="GO" id="GO:0005694">
    <property type="term" value="C:chromosome"/>
    <property type="evidence" value="ECO:0007669"/>
    <property type="project" value="InterPro"/>
</dbReference>
<evidence type="ECO:0000256" key="5">
    <source>
        <dbReference type="ARBA" id="ARBA00022833"/>
    </source>
</evidence>
<comment type="caution">
    <text evidence="13">The sequence shown here is derived from an EMBL/GenBank/DDBJ whole genome shotgun (WGS) entry which is preliminary data.</text>
</comment>
<dbReference type="InterPro" id="IPR013498">
    <property type="entry name" value="Topo_IA_Znf"/>
</dbReference>
<evidence type="ECO:0000256" key="7">
    <source>
        <dbReference type="ARBA" id="ARBA00023029"/>
    </source>
</evidence>
<dbReference type="HAMAP" id="MF_00952">
    <property type="entry name" value="Topoisom_1_prok"/>
    <property type="match status" value="1"/>
</dbReference>
<evidence type="ECO:0000256" key="2">
    <source>
        <dbReference type="ARBA" id="ARBA00009446"/>
    </source>
</evidence>
<dbReference type="InterPro" id="IPR013824">
    <property type="entry name" value="Topo_IA_cen_sub1"/>
</dbReference>
<dbReference type="InterPro" id="IPR013825">
    <property type="entry name" value="Topo_IA_cen_sub2"/>
</dbReference>
<evidence type="ECO:0000256" key="3">
    <source>
        <dbReference type="ARBA" id="ARBA00022723"/>
    </source>
</evidence>
<evidence type="ECO:0000259" key="11">
    <source>
        <dbReference type="PROSITE" id="PS50880"/>
    </source>
</evidence>
<dbReference type="PANTHER" id="PTHR42785">
    <property type="entry name" value="DNA TOPOISOMERASE, TYPE IA, CORE"/>
    <property type="match status" value="1"/>
</dbReference>
<gene>
    <name evidence="10" type="primary">topA</name>
    <name evidence="13" type="ORF">UR93_C0023G0007</name>
</gene>
<dbReference type="GO" id="GO:0008270">
    <property type="term" value="F:zinc ion binding"/>
    <property type="evidence" value="ECO:0007669"/>
    <property type="project" value="UniProtKB-KW"/>
</dbReference>
<dbReference type="InterPro" id="IPR003602">
    <property type="entry name" value="Topo_IA_DNA-bd_dom"/>
</dbReference>
<comment type="subunit">
    <text evidence="10">Monomer.</text>
</comment>
<evidence type="ECO:0000313" key="14">
    <source>
        <dbReference type="Proteomes" id="UP000034316"/>
    </source>
</evidence>
<dbReference type="CDD" id="cd00186">
    <property type="entry name" value="TOP1Ac"/>
    <property type="match status" value="1"/>
</dbReference>
<feature type="site" description="Interaction with DNA" evidence="10">
    <location>
        <position position="138"/>
    </location>
</feature>
<dbReference type="Proteomes" id="UP000034316">
    <property type="component" value="Unassembled WGS sequence"/>
</dbReference>
<dbReference type="GO" id="GO:0006265">
    <property type="term" value="P:DNA topological change"/>
    <property type="evidence" value="ECO:0007669"/>
    <property type="project" value="UniProtKB-UniRule"/>
</dbReference>
<dbReference type="PRINTS" id="PR00417">
    <property type="entry name" value="PRTPISMRASEI"/>
</dbReference>
<dbReference type="Gene3D" id="3.40.50.140">
    <property type="match status" value="1"/>
</dbReference>
<feature type="domain" description="Toprim" evidence="11">
    <location>
        <begin position="1"/>
        <end position="111"/>
    </location>
</feature>
<keyword evidence="6" id="KW-0460">Magnesium</keyword>
<dbReference type="STRING" id="1618333.UR93_C0023G0007"/>
<dbReference type="SUPFAM" id="SSF57783">
    <property type="entry name" value="Zinc beta-ribbon"/>
    <property type="match status" value="2"/>
</dbReference>
<accession>A0A0G0D3W4</accession>
<dbReference type="PROSITE" id="PS50880">
    <property type="entry name" value="TOPRIM"/>
    <property type="match status" value="1"/>
</dbReference>
<feature type="active site" description="O-(5'-phospho-DNA)-tyrosine intermediate" evidence="10">
    <location>
        <position position="290"/>
    </location>
</feature>
<dbReference type="InterPro" id="IPR013497">
    <property type="entry name" value="Topo_IA_cen"/>
</dbReference>
<dbReference type="InterPro" id="IPR003601">
    <property type="entry name" value="Topo_IA_2"/>
</dbReference>
<evidence type="ECO:0000259" key="12">
    <source>
        <dbReference type="PROSITE" id="PS52039"/>
    </source>
</evidence>
<keyword evidence="4" id="KW-0863">Zinc-finger</keyword>
<comment type="catalytic activity">
    <reaction evidence="1 10">
        <text>ATP-independent breakage of single-stranded DNA, followed by passage and rejoining.</text>
        <dbReference type="EC" id="5.6.2.1"/>
    </reaction>
</comment>